<gene>
    <name evidence="3" type="ORF">MICPUN_59209</name>
</gene>
<dbReference type="OrthoDB" id="439792at2759"/>
<sequence>MSAIGTQLAPVVAPVVGAPTRRSRPRGMRVVAMGGRMDGTAGSLFGGGKKKADGANLPPSGYRSRTDIPKMLNNTPHPREVRKWFYDDCRESVVAAVTGANPKTRVKAFIEFPELNVNGDVYRIGTLLELVREVAMALAADGKRVRVCVQGSMGQGVFQGLPLSLSGVARILDMMDWGDADEFIARGSIGGDVPRPDDAYFILISPQNIVGYSVLPYLQEMEKAAGDRPIIMINPKLGDIQSAGNVMSIRGRGERREYVEKTWEEVYHFRLLYKKPFFFPIYGALRYGTGGMWELYKKFGKMEQEEWKLLRTYDDGEPGAAEITKRILAKD</sequence>
<dbReference type="EMBL" id="CP001327">
    <property type="protein sequence ID" value="ACO64072.1"/>
    <property type="molecule type" value="Genomic_DNA"/>
</dbReference>
<dbReference type="STRING" id="296587.C1E810"/>
<dbReference type="InParanoid" id="C1E810"/>
<dbReference type="OMA" id="FFPIYGA"/>
<dbReference type="InterPro" id="IPR053021">
    <property type="entry name" value="Chloroplast_ADK"/>
</dbReference>
<dbReference type="AlphaFoldDB" id="C1E810"/>
<evidence type="ECO:0000256" key="1">
    <source>
        <dbReference type="SAM" id="MobiDB-lite"/>
    </source>
</evidence>
<evidence type="ECO:0000313" key="4">
    <source>
        <dbReference type="Proteomes" id="UP000002009"/>
    </source>
</evidence>
<dbReference type="InterPro" id="IPR018962">
    <property type="entry name" value="DUF1995"/>
</dbReference>
<dbReference type="RefSeq" id="XP_002502814.1">
    <property type="nucleotide sequence ID" value="XM_002502768.1"/>
</dbReference>
<dbReference type="Proteomes" id="UP000002009">
    <property type="component" value="Chromosome 6"/>
</dbReference>
<evidence type="ECO:0000313" key="3">
    <source>
        <dbReference type="EMBL" id="ACO64072.1"/>
    </source>
</evidence>
<dbReference type="GeneID" id="8244102"/>
<dbReference type="PANTHER" id="PTHR35509">
    <property type="entry name" value="DOMAIN PROTEIN, PUTATIVE (DUF1995)-RELATED"/>
    <property type="match status" value="1"/>
</dbReference>
<proteinExistence type="predicted"/>
<dbReference type="Pfam" id="PF09353">
    <property type="entry name" value="DUF1995"/>
    <property type="match status" value="1"/>
</dbReference>
<evidence type="ECO:0000259" key="2">
    <source>
        <dbReference type="Pfam" id="PF09353"/>
    </source>
</evidence>
<dbReference type="KEGG" id="mis:MICPUN_59209"/>
<dbReference type="eggNOG" id="KOG3078">
    <property type="taxonomic scope" value="Eukaryota"/>
</dbReference>
<reference evidence="3 4" key="1">
    <citation type="journal article" date="2009" name="Science">
        <title>Green evolution and dynamic adaptations revealed by genomes of the marine picoeukaryotes Micromonas.</title>
        <authorList>
            <person name="Worden A.Z."/>
            <person name="Lee J.H."/>
            <person name="Mock T."/>
            <person name="Rouze P."/>
            <person name="Simmons M.P."/>
            <person name="Aerts A.L."/>
            <person name="Allen A.E."/>
            <person name="Cuvelier M.L."/>
            <person name="Derelle E."/>
            <person name="Everett M.V."/>
            <person name="Foulon E."/>
            <person name="Grimwood J."/>
            <person name="Gundlach H."/>
            <person name="Henrissat B."/>
            <person name="Napoli C."/>
            <person name="McDonald S.M."/>
            <person name="Parker M.S."/>
            <person name="Rombauts S."/>
            <person name="Salamov A."/>
            <person name="Von Dassow P."/>
            <person name="Badger J.H."/>
            <person name="Coutinho P.M."/>
            <person name="Demir E."/>
            <person name="Dubchak I."/>
            <person name="Gentemann C."/>
            <person name="Eikrem W."/>
            <person name="Gready J.E."/>
            <person name="John U."/>
            <person name="Lanier W."/>
            <person name="Lindquist E.A."/>
            <person name="Lucas S."/>
            <person name="Mayer K.F."/>
            <person name="Moreau H."/>
            <person name="Not F."/>
            <person name="Otillar R."/>
            <person name="Panaud O."/>
            <person name="Pangilinan J."/>
            <person name="Paulsen I."/>
            <person name="Piegu B."/>
            <person name="Poliakov A."/>
            <person name="Robbens S."/>
            <person name="Schmutz J."/>
            <person name="Toulza E."/>
            <person name="Wyss T."/>
            <person name="Zelensky A."/>
            <person name="Zhou K."/>
            <person name="Armbrust E.V."/>
            <person name="Bhattacharya D."/>
            <person name="Goodenough U.W."/>
            <person name="Van de Peer Y."/>
            <person name="Grigoriev I.V."/>
        </authorList>
    </citation>
    <scope>NUCLEOTIDE SEQUENCE [LARGE SCALE GENOMIC DNA]</scope>
    <source>
        <strain evidence="4">RCC299 / NOUM17</strain>
    </source>
</reference>
<organism evidence="3 4">
    <name type="scientific">Micromonas commoda (strain RCC299 / NOUM17 / CCMP2709)</name>
    <name type="common">Picoplanktonic green alga</name>
    <dbReference type="NCBI Taxonomy" id="296587"/>
    <lineage>
        <taxon>Eukaryota</taxon>
        <taxon>Viridiplantae</taxon>
        <taxon>Chlorophyta</taxon>
        <taxon>Mamiellophyceae</taxon>
        <taxon>Mamiellales</taxon>
        <taxon>Mamiellaceae</taxon>
        <taxon>Micromonas</taxon>
    </lineage>
</organism>
<accession>C1E810</accession>
<dbReference type="PANTHER" id="PTHR35509:SF6">
    <property type="entry name" value="ADENYLATE KINASE"/>
    <property type="match status" value="1"/>
</dbReference>
<feature type="region of interest" description="Disordered" evidence="1">
    <location>
        <begin position="42"/>
        <end position="74"/>
    </location>
</feature>
<feature type="domain" description="DUF1995" evidence="2">
    <location>
        <begin position="82"/>
        <end position="322"/>
    </location>
</feature>
<keyword evidence="4" id="KW-1185">Reference proteome</keyword>
<name>C1E810_MICCC</name>
<protein>
    <recommendedName>
        <fullName evidence="2">DUF1995 domain-containing protein</fullName>
    </recommendedName>
</protein>